<name>A0A7I7SWP7_9MYCO</name>
<reference evidence="1 2" key="1">
    <citation type="journal article" date="2019" name="Emerg. Microbes Infect.">
        <title>Comprehensive subspecies identification of 175 nontuberculous mycobacteria species based on 7547 genomic profiles.</title>
        <authorList>
            <person name="Matsumoto Y."/>
            <person name="Kinjo T."/>
            <person name="Motooka D."/>
            <person name="Nabeya D."/>
            <person name="Jung N."/>
            <person name="Uechi K."/>
            <person name="Horii T."/>
            <person name="Iida T."/>
            <person name="Fujita J."/>
            <person name="Nakamura S."/>
        </authorList>
    </citation>
    <scope>NUCLEOTIDE SEQUENCE [LARGE SCALE GENOMIC DNA]</scope>
    <source>
        <strain evidence="1 2">JCM 30395</strain>
    </source>
</reference>
<evidence type="ECO:0000313" key="2">
    <source>
        <dbReference type="Proteomes" id="UP000466445"/>
    </source>
</evidence>
<dbReference type="KEGG" id="msar:MSAR_36010"/>
<evidence type="ECO:0008006" key="3">
    <source>
        <dbReference type="Google" id="ProtNLM"/>
    </source>
</evidence>
<dbReference type="EMBL" id="AP022595">
    <property type="protein sequence ID" value="BBY60465.1"/>
    <property type="molecule type" value="Genomic_DNA"/>
</dbReference>
<protein>
    <recommendedName>
        <fullName evidence="3">Polyketide cyclase / dehydrase and lipid transport</fullName>
    </recommendedName>
</protein>
<proteinExistence type="predicted"/>
<evidence type="ECO:0000313" key="1">
    <source>
        <dbReference type="EMBL" id="BBY60465.1"/>
    </source>
</evidence>
<accession>A0A7I7SWP7</accession>
<dbReference type="AlphaFoldDB" id="A0A7I7SWP7"/>
<sequence length="162" mass="17886">MVNDAGTLYSRMPTSVVNGREVAAGVRYVKLVPMNSIQVADETFVAADPAAVGRAVNDRASWRRWWPDLRLEVVEDRADKGVRWTVTGPLTGTMEIWLEPVLDGVLLHYFLHAEPSGIAAWQLAKMKLPKVNHARRVAGKRMAFEVKATLEAGRPVGVTPGR</sequence>
<organism evidence="1 2">
    <name type="scientific">Mycolicibacterium sarraceniae</name>
    <dbReference type="NCBI Taxonomy" id="1534348"/>
    <lineage>
        <taxon>Bacteria</taxon>
        <taxon>Bacillati</taxon>
        <taxon>Actinomycetota</taxon>
        <taxon>Actinomycetes</taxon>
        <taxon>Mycobacteriales</taxon>
        <taxon>Mycobacteriaceae</taxon>
        <taxon>Mycolicibacterium</taxon>
    </lineage>
</organism>
<keyword evidence="2" id="KW-1185">Reference proteome</keyword>
<gene>
    <name evidence="1" type="ORF">MSAR_36010</name>
</gene>
<dbReference type="SUPFAM" id="SSF55961">
    <property type="entry name" value="Bet v1-like"/>
    <property type="match status" value="1"/>
</dbReference>
<dbReference type="Proteomes" id="UP000466445">
    <property type="component" value="Chromosome"/>
</dbReference>